<evidence type="ECO:0000256" key="4">
    <source>
        <dbReference type="ARBA" id="ARBA00022670"/>
    </source>
</evidence>
<dbReference type="Gene3D" id="3.40.140.10">
    <property type="entry name" value="Cytidine Deaminase, domain 2"/>
    <property type="match status" value="1"/>
</dbReference>
<dbReference type="OrthoDB" id="605656at2759"/>
<keyword evidence="7" id="KW-0378">Hydrolase</keyword>
<feature type="domain" description="MPN" evidence="10">
    <location>
        <begin position="53"/>
        <end position="190"/>
    </location>
</feature>
<dbReference type="GO" id="GO:0008180">
    <property type="term" value="C:COP9 signalosome"/>
    <property type="evidence" value="ECO:0007669"/>
    <property type="project" value="UniProtKB-KW"/>
</dbReference>
<dbReference type="EMBL" id="KZ987764">
    <property type="protein sequence ID" value="RKP15041.1"/>
    <property type="molecule type" value="Genomic_DNA"/>
</dbReference>
<proteinExistence type="inferred from homology"/>
<dbReference type="SUPFAM" id="SSF102712">
    <property type="entry name" value="JAB1/MPN domain"/>
    <property type="match status" value="1"/>
</dbReference>
<dbReference type="GO" id="GO:0008237">
    <property type="term" value="F:metallopeptidase activity"/>
    <property type="evidence" value="ECO:0007669"/>
    <property type="project" value="UniProtKB-KW"/>
</dbReference>
<evidence type="ECO:0000256" key="8">
    <source>
        <dbReference type="ARBA" id="ARBA00022833"/>
    </source>
</evidence>
<accession>A0A4P9Y9E6</accession>
<evidence type="ECO:0000256" key="3">
    <source>
        <dbReference type="ARBA" id="ARBA00014880"/>
    </source>
</evidence>
<dbReference type="FunFam" id="3.40.140.10:FF:000003">
    <property type="entry name" value="COP9 signalosome complex subunit 5"/>
    <property type="match status" value="1"/>
</dbReference>
<dbReference type="SMART" id="SM00232">
    <property type="entry name" value="JAB_MPN"/>
    <property type="match status" value="1"/>
</dbReference>
<dbReference type="GO" id="GO:0046872">
    <property type="term" value="F:metal ion binding"/>
    <property type="evidence" value="ECO:0007669"/>
    <property type="project" value="UniProtKB-KW"/>
</dbReference>
<dbReference type="InterPro" id="IPR040961">
    <property type="entry name" value="CSN5_C"/>
</dbReference>
<keyword evidence="12" id="KW-1185">Reference proteome</keyword>
<evidence type="ECO:0000313" key="11">
    <source>
        <dbReference type="EMBL" id="RKP15041.1"/>
    </source>
</evidence>
<dbReference type="PROSITE" id="PS50249">
    <property type="entry name" value="MPN"/>
    <property type="match status" value="1"/>
</dbReference>
<keyword evidence="9" id="KW-0482">Metalloprotease</keyword>
<evidence type="ECO:0000256" key="9">
    <source>
        <dbReference type="ARBA" id="ARBA00023049"/>
    </source>
</evidence>
<keyword evidence="6" id="KW-0736">Signalosome</keyword>
<dbReference type="CDD" id="cd08069">
    <property type="entry name" value="MPN_RPN11_CSN5"/>
    <property type="match status" value="1"/>
</dbReference>
<keyword evidence="5" id="KW-0479">Metal-binding</keyword>
<keyword evidence="4" id="KW-0645">Protease</keyword>
<evidence type="ECO:0000259" key="10">
    <source>
        <dbReference type="PROSITE" id="PS50249"/>
    </source>
</evidence>
<dbReference type="InterPro" id="IPR050242">
    <property type="entry name" value="JAMM_MPN+_peptidase_M67A"/>
</dbReference>
<comment type="subunit">
    <text evidence="2">Component of the COP9 signalosome (CSN) complex.</text>
</comment>
<evidence type="ECO:0000313" key="12">
    <source>
        <dbReference type="Proteomes" id="UP000267251"/>
    </source>
</evidence>
<dbReference type="PANTHER" id="PTHR10410">
    <property type="entry name" value="EUKARYOTIC TRANSLATION INITIATION FACTOR 3 -RELATED"/>
    <property type="match status" value="1"/>
</dbReference>
<protein>
    <recommendedName>
        <fullName evidence="3">COP9 signalosome complex subunit 5</fullName>
    </recommendedName>
</protein>
<dbReference type="GO" id="GO:0000338">
    <property type="term" value="P:protein deneddylation"/>
    <property type="evidence" value="ECO:0007669"/>
    <property type="project" value="UniProtKB-ARBA"/>
</dbReference>
<dbReference type="AlphaFoldDB" id="A0A4P9Y9E6"/>
<dbReference type="Pfam" id="PF01398">
    <property type="entry name" value="JAB"/>
    <property type="match status" value="1"/>
</dbReference>
<evidence type="ECO:0000256" key="2">
    <source>
        <dbReference type="ARBA" id="ARBA00011098"/>
    </source>
</evidence>
<dbReference type="Pfam" id="PF18323">
    <property type="entry name" value="CSN5_C"/>
    <property type="match status" value="1"/>
</dbReference>
<keyword evidence="8" id="KW-0862">Zinc</keyword>
<name>A0A4P9Y9E6_9FUNG</name>
<evidence type="ECO:0000256" key="6">
    <source>
        <dbReference type="ARBA" id="ARBA00022790"/>
    </source>
</evidence>
<evidence type="ECO:0000256" key="5">
    <source>
        <dbReference type="ARBA" id="ARBA00022723"/>
    </source>
</evidence>
<comment type="similarity">
    <text evidence="1">Belongs to the peptidase M67A family. CSN5 subfamily.</text>
</comment>
<evidence type="ECO:0000256" key="1">
    <source>
        <dbReference type="ARBA" id="ARBA00006008"/>
    </source>
</evidence>
<gene>
    <name evidence="11" type="ORF">BJ684DRAFT_22386</name>
</gene>
<dbReference type="InterPro" id="IPR037518">
    <property type="entry name" value="MPN"/>
</dbReference>
<sequence>MDANAARNEFDQVNQVRALDPNEEAVYRYDGSEQQGIRAAKPWKTDPNHFKKVYVSSVALVKMSMHAHSGGDLEVMGLMQGKVEGESLIILDSFALPVEGTETRVNASNEANEYIVSYLEEAKTAGRLENAIGWYHSHPGYGCWLSGIDVSTQMINQQFQEPWVAVVIDPKRTVASGKVDIGAFRTYPKEYKPEHSRESAYQTIPLEKVEDFGVHADAYYSLDVSYFKSSLDTQLLDDLWKRYWVEVLSQSPVTQEQEYMSKQMRDVGGKAERMIRRGKDKGNSSKMAQGKEGNAMEWPFKDASKMSIELSLGLLSQSTRRSLL</sequence>
<dbReference type="Proteomes" id="UP000267251">
    <property type="component" value="Unassembled WGS sequence"/>
</dbReference>
<evidence type="ECO:0000256" key="7">
    <source>
        <dbReference type="ARBA" id="ARBA00022801"/>
    </source>
</evidence>
<dbReference type="InterPro" id="IPR000555">
    <property type="entry name" value="JAMM/MPN+_dom"/>
</dbReference>
<dbReference type="GO" id="GO:0006508">
    <property type="term" value="P:proteolysis"/>
    <property type="evidence" value="ECO:0007669"/>
    <property type="project" value="UniProtKB-KW"/>
</dbReference>
<organism evidence="11 12">
    <name type="scientific">Piptocephalis cylindrospora</name>
    <dbReference type="NCBI Taxonomy" id="1907219"/>
    <lineage>
        <taxon>Eukaryota</taxon>
        <taxon>Fungi</taxon>
        <taxon>Fungi incertae sedis</taxon>
        <taxon>Zoopagomycota</taxon>
        <taxon>Zoopagomycotina</taxon>
        <taxon>Zoopagomycetes</taxon>
        <taxon>Zoopagales</taxon>
        <taxon>Piptocephalidaceae</taxon>
        <taxon>Piptocephalis</taxon>
    </lineage>
</organism>
<reference evidence="12" key="1">
    <citation type="journal article" date="2018" name="Nat. Microbiol.">
        <title>Leveraging single-cell genomics to expand the fungal tree of life.</title>
        <authorList>
            <person name="Ahrendt S.R."/>
            <person name="Quandt C.A."/>
            <person name="Ciobanu D."/>
            <person name="Clum A."/>
            <person name="Salamov A."/>
            <person name="Andreopoulos B."/>
            <person name="Cheng J.F."/>
            <person name="Woyke T."/>
            <person name="Pelin A."/>
            <person name="Henrissat B."/>
            <person name="Reynolds N.K."/>
            <person name="Benny G.L."/>
            <person name="Smith M.E."/>
            <person name="James T.Y."/>
            <person name="Grigoriev I.V."/>
        </authorList>
    </citation>
    <scope>NUCLEOTIDE SEQUENCE [LARGE SCALE GENOMIC DNA]</scope>
</reference>